<name>A0A6C0JPN1_9ZZZZ</name>
<protein>
    <submittedName>
        <fullName evidence="1">Uncharacterized protein</fullName>
    </submittedName>
</protein>
<sequence length="107" mass="12990">MDELISDFEQIMPLDEFNILQDAYNKKNITLSDIDQTESRYRRYIIKINDWSDRNDNDYSYVKVCIQEFLKLANTQQNFENKKNMIKYIDGEIMMMINMCRIQEILL</sequence>
<proteinExistence type="predicted"/>
<dbReference type="EMBL" id="MN740420">
    <property type="protein sequence ID" value="QHU05838.1"/>
    <property type="molecule type" value="Genomic_DNA"/>
</dbReference>
<dbReference type="AlphaFoldDB" id="A0A6C0JPN1"/>
<reference evidence="1" key="1">
    <citation type="journal article" date="2020" name="Nature">
        <title>Giant virus diversity and host interactions through global metagenomics.</title>
        <authorList>
            <person name="Schulz F."/>
            <person name="Roux S."/>
            <person name="Paez-Espino D."/>
            <person name="Jungbluth S."/>
            <person name="Walsh D.A."/>
            <person name="Denef V.J."/>
            <person name="McMahon K.D."/>
            <person name="Konstantinidis K.T."/>
            <person name="Eloe-Fadrosh E.A."/>
            <person name="Kyrpides N.C."/>
            <person name="Woyke T."/>
        </authorList>
    </citation>
    <scope>NUCLEOTIDE SEQUENCE</scope>
    <source>
        <strain evidence="1">GVMAG-M-3300027736-24</strain>
    </source>
</reference>
<organism evidence="1">
    <name type="scientific">viral metagenome</name>
    <dbReference type="NCBI Taxonomy" id="1070528"/>
    <lineage>
        <taxon>unclassified sequences</taxon>
        <taxon>metagenomes</taxon>
        <taxon>organismal metagenomes</taxon>
    </lineage>
</organism>
<evidence type="ECO:0000313" key="1">
    <source>
        <dbReference type="EMBL" id="QHU05838.1"/>
    </source>
</evidence>
<accession>A0A6C0JPN1</accession>